<dbReference type="RefSeq" id="XP_005832477.1">
    <property type="nucleotide sequence ID" value="XM_005832420.1"/>
</dbReference>
<evidence type="ECO:0000256" key="1">
    <source>
        <dbReference type="SAM" id="Coils"/>
    </source>
</evidence>
<dbReference type="Proteomes" id="UP000011087">
    <property type="component" value="Unassembled WGS sequence"/>
</dbReference>
<dbReference type="PaxDb" id="55529-EKX45497"/>
<organism evidence="2">
    <name type="scientific">Guillardia theta (strain CCMP2712)</name>
    <name type="common">Cryptophyte</name>
    <dbReference type="NCBI Taxonomy" id="905079"/>
    <lineage>
        <taxon>Eukaryota</taxon>
        <taxon>Cryptophyceae</taxon>
        <taxon>Pyrenomonadales</taxon>
        <taxon>Geminigeraceae</taxon>
        <taxon>Guillardia</taxon>
    </lineage>
</organism>
<name>L1JAZ9_GUITC</name>
<evidence type="ECO:0000313" key="2">
    <source>
        <dbReference type="EMBL" id="EKX45497.1"/>
    </source>
</evidence>
<gene>
    <name evidence="2" type="ORF">GUITHDRAFT_152732</name>
</gene>
<reference evidence="2 4" key="1">
    <citation type="journal article" date="2012" name="Nature">
        <title>Algal genomes reveal evolutionary mosaicism and the fate of nucleomorphs.</title>
        <authorList>
            <consortium name="DOE Joint Genome Institute"/>
            <person name="Curtis B.A."/>
            <person name="Tanifuji G."/>
            <person name="Burki F."/>
            <person name="Gruber A."/>
            <person name="Irimia M."/>
            <person name="Maruyama S."/>
            <person name="Arias M.C."/>
            <person name="Ball S.G."/>
            <person name="Gile G.H."/>
            <person name="Hirakawa Y."/>
            <person name="Hopkins J.F."/>
            <person name="Kuo A."/>
            <person name="Rensing S.A."/>
            <person name="Schmutz J."/>
            <person name="Symeonidi A."/>
            <person name="Elias M."/>
            <person name="Eveleigh R.J."/>
            <person name="Herman E.K."/>
            <person name="Klute M.J."/>
            <person name="Nakayama T."/>
            <person name="Obornik M."/>
            <person name="Reyes-Prieto A."/>
            <person name="Armbrust E.V."/>
            <person name="Aves S.J."/>
            <person name="Beiko R.G."/>
            <person name="Coutinho P."/>
            <person name="Dacks J.B."/>
            <person name="Durnford D.G."/>
            <person name="Fast N.M."/>
            <person name="Green B.R."/>
            <person name="Grisdale C.J."/>
            <person name="Hempel F."/>
            <person name="Henrissat B."/>
            <person name="Hoppner M.P."/>
            <person name="Ishida K."/>
            <person name="Kim E."/>
            <person name="Koreny L."/>
            <person name="Kroth P.G."/>
            <person name="Liu Y."/>
            <person name="Malik S.B."/>
            <person name="Maier U.G."/>
            <person name="McRose D."/>
            <person name="Mock T."/>
            <person name="Neilson J.A."/>
            <person name="Onodera N.T."/>
            <person name="Poole A.M."/>
            <person name="Pritham E.J."/>
            <person name="Richards T.A."/>
            <person name="Rocap G."/>
            <person name="Roy S.W."/>
            <person name="Sarai C."/>
            <person name="Schaack S."/>
            <person name="Shirato S."/>
            <person name="Slamovits C.H."/>
            <person name="Spencer D.F."/>
            <person name="Suzuki S."/>
            <person name="Worden A.Z."/>
            <person name="Zauner S."/>
            <person name="Barry K."/>
            <person name="Bell C."/>
            <person name="Bharti A.K."/>
            <person name="Crow J.A."/>
            <person name="Grimwood J."/>
            <person name="Kramer R."/>
            <person name="Lindquist E."/>
            <person name="Lucas S."/>
            <person name="Salamov A."/>
            <person name="McFadden G.I."/>
            <person name="Lane C.E."/>
            <person name="Keeling P.J."/>
            <person name="Gray M.W."/>
            <person name="Grigoriev I.V."/>
            <person name="Archibald J.M."/>
        </authorList>
    </citation>
    <scope>NUCLEOTIDE SEQUENCE</scope>
    <source>
        <strain evidence="2 4">CCMP2712</strain>
    </source>
</reference>
<dbReference type="KEGG" id="gtt:GUITHDRAFT_152732"/>
<dbReference type="EMBL" id="JH992999">
    <property type="protein sequence ID" value="EKX45497.1"/>
    <property type="molecule type" value="Genomic_DNA"/>
</dbReference>
<keyword evidence="1" id="KW-0175">Coiled coil</keyword>
<dbReference type="AlphaFoldDB" id="L1JAZ9"/>
<protein>
    <submittedName>
        <fullName evidence="2 3">Uncharacterized protein</fullName>
    </submittedName>
</protein>
<reference evidence="3" key="3">
    <citation type="submission" date="2016-03" db="UniProtKB">
        <authorList>
            <consortium name="EnsemblProtists"/>
        </authorList>
    </citation>
    <scope>IDENTIFICATION</scope>
</reference>
<dbReference type="GeneID" id="17302146"/>
<dbReference type="HOGENOM" id="CLU_881232_0_0_1"/>
<sequence length="316" mass="35586">MRSESAFTNLPRYGSHAWRIALDKAMLKQASLKLKLAEAQQKRDMEDHELRKIDAGPLAELKNEKRSLSAVEHKDKARAKYLEDKARQLSDSVVKDLNVEQGKFNIVQWYKSKSARESTSQSTDAVTKAESMWKKAALDSKKLMNLEGRPDYRKLSNQEASTEVRLNIYRANVDRIKAKLRRISAKIHGLNAEKSEETRWAARGPQETMNMGKTTMVNGHPAAIHSNTHKASGPSEHKKALRNNIEAVVGKELSDEGGSPARFEELASSDAAVRKAERKFHTSTPVRVADMVYDAARNAKANPKVPLLERKSIFNW</sequence>
<evidence type="ECO:0000313" key="3">
    <source>
        <dbReference type="EnsemblProtists" id="EKX45497"/>
    </source>
</evidence>
<evidence type="ECO:0000313" key="4">
    <source>
        <dbReference type="Proteomes" id="UP000011087"/>
    </source>
</evidence>
<dbReference type="EnsemblProtists" id="EKX45497">
    <property type="protein sequence ID" value="EKX45497"/>
    <property type="gene ID" value="GUITHDRAFT_152732"/>
</dbReference>
<accession>L1JAZ9</accession>
<reference evidence="4" key="2">
    <citation type="submission" date="2012-11" db="EMBL/GenBank/DDBJ databases">
        <authorList>
            <person name="Kuo A."/>
            <person name="Curtis B.A."/>
            <person name="Tanifuji G."/>
            <person name="Burki F."/>
            <person name="Gruber A."/>
            <person name="Irimia M."/>
            <person name="Maruyama S."/>
            <person name="Arias M.C."/>
            <person name="Ball S.G."/>
            <person name="Gile G.H."/>
            <person name="Hirakawa Y."/>
            <person name="Hopkins J.F."/>
            <person name="Rensing S.A."/>
            <person name="Schmutz J."/>
            <person name="Symeonidi A."/>
            <person name="Elias M."/>
            <person name="Eveleigh R.J."/>
            <person name="Herman E.K."/>
            <person name="Klute M.J."/>
            <person name="Nakayama T."/>
            <person name="Obornik M."/>
            <person name="Reyes-Prieto A."/>
            <person name="Armbrust E.V."/>
            <person name="Aves S.J."/>
            <person name="Beiko R.G."/>
            <person name="Coutinho P."/>
            <person name="Dacks J.B."/>
            <person name="Durnford D.G."/>
            <person name="Fast N.M."/>
            <person name="Green B.R."/>
            <person name="Grisdale C."/>
            <person name="Hempe F."/>
            <person name="Henrissat B."/>
            <person name="Hoppner M.P."/>
            <person name="Ishida K.-I."/>
            <person name="Kim E."/>
            <person name="Koreny L."/>
            <person name="Kroth P.G."/>
            <person name="Liu Y."/>
            <person name="Malik S.-B."/>
            <person name="Maier U.G."/>
            <person name="McRose D."/>
            <person name="Mock T."/>
            <person name="Neilson J.A."/>
            <person name="Onodera N.T."/>
            <person name="Poole A.M."/>
            <person name="Pritham E.J."/>
            <person name="Richards T.A."/>
            <person name="Rocap G."/>
            <person name="Roy S.W."/>
            <person name="Sarai C."/>
            <person name="Schaack S."/>
            <person name="Shirato S."/>
            <person name="Slamovits C.H."/>
            <person name="Spencer D.F."/>
            <person name="Suzuki S."/>
            <person name="Worden A.Z."/>
            <person name="Zauner S."/>
            <person name="Barry K."/>
            <person name="Bell C."/>
            <person name="Bharti A.K."/>
            <person name="Crow J.A."/>
            <person name="Grimwood J."/>
            <person name="Kramer R."/>
            <person name="Lindquist E."/>
            <person name="Lucas S."/>
            <person name="Salamov A."/>
            <person name="McFadden G.I."/>
            <person name="Lane C.E."/>
            <person name="Keeling P.J."/>
            <person name="Gray M.W."/>
            <person name="Grigoriev I.V."/>
            <person name="Archibald J.M."/>
        </authorList>
    </citation>
    <scope>NUCLEOTIDE SEQUENCE</scope>
    <source>
        <strain evidence="4">CCMP2712</strain>
    </source>
</reference>
<keyword evidence="4" id="KW-1185">Reference proteome</keyword>
<proteinExistence type="predicted"/>
<feature type="coiled-coil region" evidence="1">
    <location>
        <begin position="166"/>
        <end position="193"/>
    </location>
</feature>